<evidence type="ECO:0000313" key="3">
    <source>
        <dbReference type="Proteomes" id="UP000035721"/>
    </source>
</evidence>
<name>A0A077M8X4_9MICO</name>
<keyword evidence="3" id="KW-1185">Reference proteome</keyword>
<sequence>MPRSRRSRSGSPGSVTTCRSSCASSSTDSRPASVSEPTPPRPLGFPGLALPGGPASLALSGHPGRLSLTPLSLSGEAQSCGVTPEPLSTVQKFSQRFGESLSLPEAMPGCPRP</sequence>
<protein>
    <submittedName>
        <fullName evidence="2">Uncharacterized protein</fullName>
    </submittedName>
</protein>
<organism evidence="2 3">
    <name type="scientific">Nostocoides japonicum T1-X7</name>
    <dbReference type="NCBI Taxonomy" id="1194083"/>
    <lineage>
        <taxon>Bacteria</taxon>
        <taxon>Bacillati</taxon>
        <taxon>Actinomycetota</taxon>
        <taxon>Actinomycetes</taxon>
        <taxon>Micrococcales</taxon>
        <taxon>Intrasporangiaceae</taxon>
        <taxon>Nostocoides</taxon>
    </lineage>
</organism>
<reference evidence="2 3" key="1">
    <citation type="journal article" date="2013" name="ISME J.">
        <title>A metabolic model for members of the genus Tetrasphaera involved in enhanced biological phosphorus removal.</title>
        <authorList>
            <person name="Kristiansen R."/>
            <person name="Nguyen H.T.T."/>
            <person name="Saunders A.M."/>
            <person name="Nielsen J.L."/>
            <person name="Wimmer R."/>
            <person name="Le V.Q."/>
            <person name="McIlroy S.J."/>
            <person name="Petrovski S."/>
            <person name="Seviour R.J."/>
            <person name="Calteau A."/>
            <person name="Nielsen K.L."/>
            <person name="Nielsen P.H."/>
        </authorList>
    </citation>
    <scope>NUCLEOTIDE SEQUENCE [LARGE SCALE GENOMIC DNA]</scope>
    <source>
        <strain evidence="2 3">T1-X7</strain>
    </source>
</reference>
<proteinExistence type="predicted"/>
<dbReference type="Proteomes" id="UP000035721">
    <property type="component" value="Unassembled WGS sequence"/>
</dbReference>
<dbReference type="AlphaFoldDB" id="A0A077M8X4"/>
<feature type="region of interest" description="Disordered" evidence="1">
    <location>
        <begin position="1"/>
        <end position="49"/>
    </location>
</feature>
<comment type="caution">
    <text evidence="2">The sequence shown here is derived from an EMBL/GenBank/DDBJ whole genome shotgun (WGS) entry which is preliminary data.</text>
</comment>
<dbReference type="EMBL" id="CAJB01000432">
    <property type="protein sequence ID" value="CCH80484.1"/>
    <property type="molecule type" value="Genomic_DNA"/>
</dbReference>
<feature type="compositionally biased region" description="Low complexity" evidence="1">
    <location>
        <begin position="9"/>
        <end position="35"/>
    </location>
</feature>
<dbReference type="STRING" id="1194083.BN12_960006"/>
<accession>A0A077M8X4</accession>
<evidence type="ECO:0000313" key="2">
    <source>
        <dbReference type="EMBL" id="CCH80484.1"/>
    </source>
</evidence>
<evidence type="ECO:0000256" key="1">
    <source>
        <dbReference type="SAM" id="MobiDB-lite"/>
    </source>
</evidence>
<gene>
    <name evidence="2" type="ORF">BN12_960006</name>
</gene>